<evidence type="ECO:0000313" key="2">
    <source>
        <dbReference type="EMBL" id="TPW76012.1"/>
    </source>
</evidence>
<dbReference type="RefSeq" id="WP_141163369.1">
    <property type="nucleotide sequence ID" value="NZ_VHQG01000002.1"/>
</dbReference>
<dbReference type="PANTHER" id="PTHR33608:SF6">
    <property type="entry name" value="BLL2464 PROTEIN"/>
    <property type="match status" value="1"/>
</dbReference>
<reference evidence="2 3" key="1">
    <citation type="submission" date="2019-06" db="EMBL/GenBank/DDBJ databases">
        <authorList>
            <person name="Li F."/>
        </authorList>
    </citation>
    <scope>NUCLEOTIDE SEQUENCE [LARGE SCALE GENOMIC DNA]</scope>
    <source>
        <strain evidence="2 3">10F1D-1</strain>
    </source>
</reference>
<accession>A0A506Y216</accession>
<feature type="domain" description="DUF58" evidence="1">
    <location>
        <begin position="42"/>
        <end position="252"/>
    </location>
</feature>
<sequence>MASLLPRVKSRLFIHANRRTTNLLDGAYASLHVGRSLDFDDLRVYVPGDQVEDIDWKATARTGQPLVKRYLQTRRQDVLFVVDTGRGMAAVAEGGEAKRDIAIDIVGVLGFLSLRHGDSVGMITHSEGRVRIRPPKSTEGYLESLLRGIRDETTLDGEQSDITELLGHVSRVLRNRGILVVVADDLMPPDDLDDTLKALGTRHELLWITVADLDLISGDGSRRQIVGVEDDQLIPAIFRSDRKLRRLYAEAATWRVDSQRTFFTRLAVSHARVGRIESVVPTLLNLLRRRSRAGI</sequence>
<dbReference type="Pfam" id="PF01882">
    <property type="entry name" value="DUF58"/>
    <property type="match status" value="1"/>
</dbReference>
<dbReference type="OrthoDB" id="9776116at2"/>
<dbReference type="EMBL" id="VHQG01000002">
    <property type="protein sequence ID" value="TPW76012.1"/>
    <property type="molecule type" value="Genomic_DNA"/>
</dbReference>
<dbReference type="InterPro" id="IPR002881">
    <property type="entry name" value="DUF58"/>
</dbReference>
<dbReference type="AlphaFoldDB" id="A0A506Y216"/>
<gene>
    <name evidence="2" type="ORF">FJ657_09305</name>
</gene>
<evidence type="ECO:0000259" key="1">
    <source>
        <dbReference type="Pfam" id="PF01882"/>
    </source>
</evidence>
<proteinExistence type="predicted"/>
<comment type="caution">
    <text evidence="2">The sequence shown here is derived from an EMBL/GenBank/DDBJ whole genome shotgun (WGS) entry which is preliminary data.</text>
</comment>
<dbReference type="Proteomes" id="UP000316252">
    <property type="component" value="Unassembled WGS sequence"/>
</dbReference>
<dbReference type="PANTHER" id="PTHR33608">
    <property type="entry name" value="BLL2464 PROTEIN"/>
    <property type="match status" value="1"/>
</dbReference>
<name>A0A506Y216_9MICO</name>
<keyword evidence="3" id="KW-1185">Reference proteome</keyword>
<evidence type="ECO:0000313" key="3">
    <source>
        <dbReference type="Proteomes" id="UP000316252"/>
    </source>
</evidence>
<protein>
    <submittedName>
        <fullName evidence="2">DUF58 domain-containing protein</fullName>
    </submittedName>
</protein>
<organism evidence="2 3">
    <name type="scientific">Schumannella soli</name>
    <dbReference type="NCBI Taxonomy" id="2590779"/>
    <lineage>
        <taxon>Bacteria</taxon>
        <taxon>Bacillati</taxon>
        <taxon>Actinomycetota</taxon>
        <taxon>Actinomycetes</taxon>
        <taxon>Micrococcales</taxon>
        <taxon>Microbacteriaceae</taxon>
        <taxon>Schumannella</taxon>
    </lineage>
</organism>